<dbReference type="EMBL" id="LT607751">
    <property type="protein sequence ID" value="SCG45537.1"/>
    <property type="molecule type" value="Genomic_DNA"/>
</dbReference>
<evidence type="ECO:0000313" key="2">
    <source>
        <dbReference type="Proteomes" id="UP000198210"/>
    </source>
</evidence>
<dbReference type="AlphaFoldDB" id="A0A1C5HI37"/>
<accession>A0A1C5HI37</accession>
<evidence type="ECO:0000313" key="1">
    <source>
        <dbReference type="EMBL" id="SCG45537.1"/>
    </source>
</evidence>
<proteinExistence type="predicted"/>
<dbReference type="Proteomes" id="UP000198210">
    <property type="component" value="Chromosome I"/>
</dbReference>
<organism evidence="1 2">
    <name type="scientific">Micromonospora siamensis</name>
    <dbReference type="NCBI Taxonomy" id="299152"/>
    <lineage>
        <taxon>Bacteria</taxon>
        <taxon>Bacillati</taxon>
        <taxon>Actinomycetota</taxon>
        <taxon>Actinomycetes</taxon>
        <taxon>Micromonosporales</taxon>
        <taxon>Micromonosporaceae</taxon>
        <taxon>Micromonospora</taxon>
    </lineage>
</organism>
<name>A0A1C5HI37_9ACTN</name>
<dbReference type="RefSeq" id="WP_088973550.1">
    <property type="nucleotide sequence ID" value="NZ_JBHLYF010000019.1"/>
</dbReference>
<protein>
    <submittedName>
        <fullName evidence="1">Uncharacterized protein</fullName>
    </submittedName>
</protein>
<sequence length="82" mass="9018">MSRWIIHLPTTLTSREAAAGLAAVLKTSLDHVDVIDFGETTLSAEDAQHLRHRVWCDTRLTGGRRCRLGDRHPGPCGTAGER</sequence>
<keyword evidence="2" id="KW-1185">Reference proteome</keyword>
<reference evidence="1 2" key="1">
    <citation type="submission" date="2016-06" db="EMBL/GenBank/DDBJ databases">
        <authorList>
            <person name="Kjaerup R.B."/>
            <person name="Dalgaard T.S."/>
            <person name="Juul-Madsen H.R."/>
        </authorList>
    </citation>
    <scope>NUCLEOTIDE SEQUENCE [LARGE SCALE GENOMIC DNA]</scope>
    <source>
        <strain evidence="1 2">DSM 45097</strain>
    </source>
</reference>
<gene>
    <name evidence="1" type="ORF">GA0074704_1753</name>
</gene>